<gene>
    <name evidence="2" type="ORF">EIM92_06925</name>
</gene>
<dbReference type="InterPro" id="IPR014710">
    <property type="entry name" value="RmlC-like_jellyroll"/>
</dbReference>
<sequence>MRYVDIIDLHIFGDHRGSLISLEANSKVVPFDVKRVYYIFDTKEDVIRGKHAHKNLEQLVIAVSGECNFYVDNGIEKKTIKIDHPSKGIYLKGMVWREMMDFSEDCVLMVLASEHYDVSDYIFDYEDFLKTARENF</sequence>
<dbReference type="Gene3D" id="2.60.120.10">
    <property type="entry name" value="Jelly Rolls"/>
    <property type="match status" value="1"/>
</dbReference>
<evidence type="ECO:0000313" key="3">
    <source>
        <dbReference type="Proteomes" id="UP000273145"/>
    </source>
</evidence>
<name>A0A3S8RSQ8_9BACL</name>
<dbReference type="EMBL" id="CP034248">
    <property type="protein sequence ID" value="AZK45972.1"/>
    <property type="molecule type" value="Genomic_DNA"/>
</dbReference>
<dbReference type="SUPFAM" id="SSF51182">
    <property type="entry name" value="RmlC-like cupins"/>
    <property type="match status" value="1"/>
</dbReference>
<feature type="domain" description="Sugar 3,4-ketoisomerase QdtA cupin" evidence="1">
    <location>
        <begin position="4"/>
        <end position="131"/>
    </location>
</feature>
<dbReference type="AlphaFoldDB" id="A0A3S8RSQ8"/>
<dbReference type="InterPro" id="IPR011051">
    <property type="entry name" value="RmlC_Cupin_sf"/>
</dbReference>
<dbReference type="KEGG" id="plen:EIM92_06925"/>
<dbReference type="CDD" id="cd20292">
    <property type="entry name" value="cupin_QdtA-like"/>
    <property type="match status" value="1"/>
</dbReference>
<reference evidence="2 3" key="1">
    <citation type="submission" date="2018-11" db="EMBL/GenBank/DDBJ databases">
        <title>Genome sequencing of Paenibacillus lentus DSM25539(T).</title>
        <authorList>
            <person name="Kook J.-K."/>
            <person name="Park S.-N."/>
            <person name="Lim Y.K."/>
        </authorList>
    </citation>
    <scope>NUCLEOTIDE SEQUENCE [LARGE SCALE GENOMIC DNA]</scope>
    <source>
        <strain evidence="2 3">DSM 25539</strain>
    </source>
</reference>
<organism evidence="2 3">
    <name type="scientific">Paenibacillus lentus</name>
    <dbReference type="NCBI Taxonomy" id="1338368"/>
    <lineage>
        <taxon>Bacteria</taxon>
        <taxon>Bacillati</taxon>
        <taxon>Bacillota</taxon>
        <taxon>Bacilli</taxon>
        <taxon>Bacillales</taxon>
        <taxon>Paenibacillaceae</taxon>
        <taxon>Paenibacillus</taxon>
    </lineage>
</organism>
<dbReference type="OrthoDB" id="9795513at2"/>
<dbReference type="InterPro" id="IPR008894">
    <property type="entry name" value="QdtA_cupin_dom"/>
</dbReference>
<accession>A0A3S8RSQ8</accession>
<keyword evidence="3" id="KW-1185">Reference proteome</keyword>
<dbReference type="Pfam" id="PF05523">
    <property type="entry name" value="FdtA"/>
    <property type="match status" value="1"/>
</dbReference>
<evidence type="ECO:0000313" key="2">
    <source>
        <dbReference type="EMBL" id="AZK45972.1"/>
    </source>
</evidence>
<dbReference type="RefSeq" id="WP_125082061.1">
    <property type="nucleotide sequence ID" value="NZ_CP034248.1"/>
</dbReference>
<evidence type="ECO:0000259" key="1">
    <source>
        <dbReference type="Pfam" id="PF05523"/>
    </source>
</evidence>
<dbReference type="Proteomes" id="UP000273145">
    <property type="component" value="Chromosome"/>
</dbReference>
<proteinExistence type="predicted"/>
<protein>
    <submittedName>
        <fullName evidence="2">WxcM-like domain-containing protein</fullName>
    </submittedName>
</protein>